<proteinExistence type="predicted"/>
<dbReference type="Proteomes" id="UP001596203">
    <property type="component" value="Unassembled WGS sequence"/>
</dbReference>
<name>A0ABW1KQD3_9ACTN</name>
<organism evidence="2 3">
    <name type="scientific">Plantactinospora solaniradicis</name>
    <dbReference type="NCBI Taxonomy" id="1723736"/>
    <lineage>
        <taxon>Bacteria</taxon>
        <taxon>Bacillati</taxon>
        <taxon>Actinomycetota</taxon>
        <taxon>Actinomycetes</taxon>
        <taxon>Micromonosporales</taxon>
        <taxon>Micromonosporaceae</taxon>
        <taxon>Plantactinospora</taxon>
    </lineage>
</organism>
<comment type="caution">
    <text evidence="2">The sequence shown here is derived from an EMBL/GenBank/DDBJ whole genome shotgun (WGS) entry which is preliminary data.</text>
</comment>
<reference evidence="3" key="1">
    <citation type="journal article" date="2019" name="Int. J. Syst. Evol. Microbiol.">
        <title>The Global Catalogue of Microorganisms (GCM) 10K type strain sequencing project: providing services to taxonomists for standard genome sequencing and annotation.</title>
        <authorList>
            <consortium name="The Broad Institute Genomics Platform"/>
            <consortium name="The Broad Institute Genome Sequencing Center for Infectious Disease"/>
            <person name="Wu L."/>
            <person name="Ma J."/>
        </authorList>
    </citation>
    <scope>NUCLEOTIDE SEQUENCE [LARGE SCALE GENOMIC DNA]</scope>
    <source>
        <strain evidence="3">ZS-35-S2</strain>
    </source>
</reference>
<keyword evidence="3" id="KW-1185">Reference proteome</keyword>
<evidence type="ECO:0000313" key="2">
    <source>
        <dbReference type="EMBL" id="MFC6023073.1"/>
    </source>
</evidence>
<feature type="region of interest" description="Disordered" evidence="1">
    <location>
        <begin position="90"/>
        <end position="116"/>
    </location>
</feature>
<sequence>MQHGDQAAEAATEWQSLADHAAVLAAAYGTDTGRTEPLAALRLLGALRKSLDDAERQLLESARDQRASWAQIATSLGLSSRQAAEQRWLRLSGGASRDPERVRTDRKRQRSIDTPYGPEIGQLRATVLAVHRQLVADPDLASRHPRAGLARTTLALAASAPPGALFALATQAVDDLDTVPAERLPLPLPSALDRLRRAVLAATPANRPDTPEKP</sequence>
<gene>
    <name evidence="2" type="ORF">ACFP2T_43845</name>
</gene>
<evidence type="ECO:0008006" key="4">
    <source>
        <dbReference type="Google" id="ProtNLM"/>
    </source>
</evidence>
<evidence type="ECO:0000256" key="1">
    <source>
        <dbReference type="SAM" id="MobiDB-lite"/>
    </source>
</evidence>
<dbReference type="RefSeq" id="WP_377433044.1">
    <property type="nucleotide sequence ID" value="NZ_JBHSPR010000085.1"/>
</dbReference>
<dbReference type="EMBL" id="JBHSPR010000085">
    <property type="protein sequence ID" value="MFC6023073.1"/>
    <property type="molecule type" value="Genomic_DNA"/>
</dbReference>
<accession>A0ABW1KQD3</accession>
<evidence type="ECO:0000313" key="3">
    <source>
        <dbReference type="Proteomes" id="UP001596203"/>
    </source>
</evidence>
<protein>
    <recommendedName>
        <fullName evidence="4">DUF222 domain-containing protein</fullName>
    </recommendedName>
</protein>